<evidence type="ECO:0000256" key="1">
    <source>
        <dbReference type="SAM" id="MobiDB-lite"/>
    </source>
</evidence>
<comment type="caution">
    <text evidence="2">The sequence shown here is derived from an EMBL/GenBank/DDBJ whole genome shotgun (WGS) entry which is preliminary data.</text>
</comment>
<reference evidence="2 3" key="1">
    <citation type="submission" date="2023-08" db="EMBL/GenBank/DDBJ databases">
        <title>A Necator americanus chromosomal reference genome.</title>
        <authorList>
            <person name="Ilik V."/>
            <person name="Petrzelkova K.J."/>
            <person name="Pardy F."/>
            <person name="Fuh T."/>
            <person name="Niatou-Singa F.S."/>
            <person name="Gouil Q."/>
            <person name="Baker L."/>
            <person name="Ritchie M.E."/>
            <person name="Jex A.R."/>
            <person name="Gazzola D."/>
            <person name="Li H."/>
            <person name="Toshio Fujiwara R."/>
            <person name="Zhan B."/>
            <person name="Aroian R.V."/>
            <person name="Pafco B."/>
            <person name="Schwarz E.M."/>
        </authorList>
    </citation>
    <scope>NUCLEOTIDE SEQUENCE [LARGE SCALE GENOMIC DNA]</scope>
    <source>
        <strain evidence="2 3">Aroian</strain>
        <tissue evidence="2">Whole animal</tissue>
    </source>
</reference>
<feature type="compositionally biased region" description="Polar residues" evidence="1">
    <location>
        <begin position="136"/>
        <end position="145"/>
    </location>
</feature>
<dbReference type="EMBL" id="JAVFWL010000002">
    <property type="protein sequence ID" value="KAK6735684.1"/>
    <property type="molecule type" value="Genomic_DNA"/>
</dbReference>
<evidence type="ECO:0000313" key="3">
    <source>
        <dbReference type="Proteomes" id="UP001303046"/>
    </source>
</evidence>
<proteinExistence type="predicted"/>
<accession>A0ABR1CB24</accession>
<keyword evidence="3" id="KW-1185">Reference proteome</keyword>
<sequence length="176" mass="19861">MVIRSSLLTPEESVVPGITGLQEPSGHQKQKRTRMAICTRNAPTFAWEAANEEPMMQARKIKYDVIGFIIRRCHPLSVVYETGEELFLVTCDSRGVSGDKTRRGSTPALNIFMAYALRSNYEEEVEGSGREERLRTLTSGPTAENEQGKRLSEFIMATKTIRGNSQLQKTFSLRWT</sequence>
<evidence type="ECO:0000313" key="2">
    <source>
        <dbReference type="EMBL" id="KAK6735684.1"/>
    </source>
</evidence>
<feature type="region of interest" description="Disordered" evidence="1">
    <location>
        <begin position="127"/>
        <end position="148"/>
    </location>
</feature>
<name>A0ABR1CB24_NECAM</name>
<gene>
    <name evidence="2" type="primary">Necator_chrII.g6529</name>
    <name evidence="2" type="ORF">RB195_018736</name>
</gene>
<dbReference type="Proteomes" id="UP001303046">
    <property type="component" value="Unassembled WGS sequence"/>
</dbReference>
<protein>
    <submittedName>
        <fullName evidence="2">Uncharacterized protein</fullName>
    </submittedName>
</protein>
<organism evidence="2 3">
    <name type="scientific">Necator americanus</name>
    <name type="common">Human hookworm</name>
    <dbReference type="NCBI Taxonomy" id="51031"/>
    <lineage>
        <taxon>Eukaryota</taxon>
        <taxon>Metazoa</taxon>
        <taxon>Ecdysozoa</taxon>
        <taxon>Nematoda</taxon>
        <taxon>Chromadorea</taxon>
        <taxon>Rhabditida</taxon>
        <taxon>Rhabditina</taxon>
        <taxon>Rhabditomorpha</taxon>
        <taxon>Strongyloidea</taxon>
        <taxon>Ancylostomatidae</taxon>
        <taxon>Bunostominae</taxon>
        <taxon>Necator</taxon>
    </lineage>
</organism>